<organism evidence="1">
    <name type="scientific">Xenorhabdus bovienii str. Intermedium</name>
    <dbReference type="NCBI Taxonomy" id="1379677"/>
    <lineage>
        <taxon>Bacteria</taxon>
        <taxon>Pseudomonadati</taxon>
        <taxon>Pseudomonadota</taxon>
        <taxon>Gammaproteobacteria</taxon>
        <taxon>Enterobacterales</taxon>
        <taxon>Morganellaceae</taxon>
        <taxon>Xenorhabdus</taxon>
    </lineage>
</organism>
<protein>
    <submittedName>
        <fullName evidence="1">Uncharacterized protein</fullName>
    </submittedName>
</protein>
<accession>A0A077QBP2</accession>
<evidence type="ECO:0000313" key="1">
    <source>
        <dbReference type="EMBL" id="CDH30779.1"/>
    </source>
</evidence>
<dbReference type="AlphaFoldDB" id="A0A077QBP2"/>
<comment type="caution">
    <text evidence="1">The sequence shown here is derived from an EMBL/GenBank/DDBJ whole genome shotgun (WGS) entry which is preliminary data.</text>
</comment>
<dbReference type="Proteomes" id="UP000028480">
    <property type="component" value="Unassembled WGS sequence"/>
</dbReference>
<proteinExistence type="predicted"/>
<reference evidence="1" key="1">
    <citation type="submission" date="2013-07" db="EMBL/GenBank/DDBJ databases">
        <title>Sub-species coevolution in mutualistic symbiosis.</title>
        <authorList>
            <person name="Murfin K."/>
            <person name="Klassen J."/>
            <person name="Lee M."/>
            <person name="Forst S."/>
            <person name="Stock P."/>
            <person name="Goodrich-Blair H."/>
        </authorList>
    </citation>
    <scope>NUCLEOTIDE SEQUENCE [LARGE SCALE GENOMIC DNA]</scope>
    <source>
        <strain evidence="1">Intermedium</strain>
    </source>
</reference>
<gene>
    <name evidence="1" type="ORF">XBI1_1090029</name>
</gene>
<name>A0A077QBP2_XENBV</name>
<dbReference type="HOGENOM" id="CLU_3278850_0_0_6"/>
<sequence>MRYAVQNDILEYSPANDMVGALTIVKSKHHPALPMNVYLNF</sequence>
<dbReference type="EMBL" id="CBTB010000012">
    <property type="protein sequence ID" value="CDH30779.1"/>
    <property type="molecule type" value="Genomic_DNA"/>
</dbReference>